<sequence>SYVKKPVLYRSAPICDDVVECQQKSKNVDGLSLWYEQISNIYTNGNELQFVNWGYADMDEHIDDNTGYYSKKLYQQVLANVTLTDQNILEVGCG</sequence>
<organism evidence="1 2">
    <name type="scientific">Adineta steineri</name>
    <dbReference type="NCBI Taxonomy" id="433720"/>
    <lineage>
        <taxon>Eukaryota</taxon>
        <taxon>Metazoa</taxon>
        <taxon>Spiralia</taxon>
        <taxon>Gnathifera</taxon>
        <taxon>Rotifera</taxon>
        <taxon>Eurotatoria</taxon>
        <taxon>Bdelloidea</taxon>
        <taxon>Adinetida</taxon>
        <taxon>Adinetidae</taxon>
        <taxon>Adineta</taxon>
    </lineage>
</organism>
<feature type="non-terminal residue" evidence="1">
    <location>
        <position position="94"/>
    </location>
</feature>
<proteinExistence type="predicted"/>
<gene>
    <name evidence="1" type="ORF">KXQ929_LOCUS47083</name>
</gene>
<comment type="caution">
    <text evidence="1">The sequence shown here is derived from an EMBL/GenBank/DDBJ whole genome shotgun (WGS) entry which is preliminary data.</text>
</comment>
<dbReference type="Proteomes" id="UP000663868">
    <property type="component" value="Unassembled WGS sequence"/>
</dbReference>
<evidence type="ECO:0000313" key="2">
    <source>
        <dbReference type="Proteomes" id="UP000663868"/>
    </source>
</evidence>
<reference evidence="1" key="1">
    <citation type="submission" date="2021-02" db="EMBL/GenBank/DDBJ databases">
        <authorList>
            <person name="Nowell W R."/>
        </authorList>
    </citation>
    <scope>NUCLEOTIDE SEQUENCE</scope>
</reference>
<evidence type="ECO:0000313" key="1">
    <source>
        <dbReference type="EMBL" id="CAF4329402.1"/>
    </source>
</evidence>
<feature type="non-terminal residue" evidence="1">
    <location>
        <position position="1"/>
    </location>
</feature>
<protein>
    <submittedName>
        <fullName evidence="1">Uncharacterized protein</fullName>
    </submittedName>
</protein>
<accession>A0A820JZF1</accession>
<dbReference type="AlphaFoldDB" id="A0A820JZF1"/>
<dbReference type="EMBL" id="CAJOBB010016516">
    <property type="protein sequence ID" value="CAF4329402.1"/>
    <property type="molecule type" value="Genomic_DNA"/>
</dbReference>
<name>A0A820JZF1_9BILA</name>